<dbReference type="AlphaFoldDB" id="A0AAU9F787"/>
<feature type="domain" description="DUF4770" evidence="2">
    <location>
        <begin position="41"/>
        <end position="207"/>
    </location>
</feature>
<dbReference type="InterPro" id="IPR031935">
    <property type="entry name" value="DUF4770"/>
</dbReference>
<name>A0AAU9F787_DROMD</name>
<dbReference type="PANTHER" id="PTHR41967:SF6">
    <property type="entry name" value="FI19406P1-RELATED"/>
    <property type="match status" value="1"/>
</dbReference>
<dbReference type="Pfam" id="PF15995">
    <property type="entry name" value="DUF4771"/>
    <property type="match status" value="1"/>
</dbReference>
<accession>A0AAU9F787</accession>
<evidence type="ECO:0000313" key="5">
    <source>
        <dbReference type="Proteomes" id="UP001500889"/>
    </source>
</evidence>
<dbReference type="Pfam" id="PF15994">
    <property type="entry name" value="DUF4770"/>
    <property type="match status" value="1"/>
</dbReference>
<feature type="domain" description="DUF4771" evidence="3">
    <location>
        <begin position="535"/>
        <end position="688"/>
    </location>
</feature>
<keyword evidence="5" id="KW-1185">Reference proteome</keyword>
<dbReference type="InterPro" id="IPR031936">
    <property type="entry name" value="DUF4771"/>
</dbReference>
<feature type="compositionally biased region" description="Polar residues" evidence="1">
    <location>
        <begin position="143"/>
        <end position="154"/>
    </location>
</feature>
<evidence type="ECO:0000313" key="4">
    <source>
        <dbReference type="EMBL" id="BFF89907.1"/>
    </source>
</evidence>
<gene>
    <name evidence="4" type="ORF">DMAD_08552</name>
</gene>
<feature type="region of interest" description="Disordered" evidence="1">
    <location>
        <begin position="117"/>
        <end position="162"/>
    </location>
</feature>
<evidence type="ECO:0000259" key="2">
    <source>
        <dbReference type="Pfam" id="PF15994"/>
    </source>
</evidence>
<organism evidence="4 5">
    <name type="scientific">Drosophila madeirensis</name>
    <name type="common">Fruit fly</name>
    <dbReference type="NCBI Taxonomy" id="30013"/>
    <lineage>
        <taxon>Eukaryota</taxon>
        <taxon>Metazoa</taxon>
        <taxon>Ecdysozoa</taxon>
        <taxon>Arthropoda</taxon>
        <taxon>Hexapoda</taxon>
        <taxon>Insecta</taxon>
        <taxon>Pterygota</taxon>
        <taxon>Neoptera</taxon>
        <taxon>Endopterygota</taxon>
        <taxon>Diptera</taxon>
        <taxon>Brachycera</taxon>
        <taxon>Muscomorpha</taxon>
        <taxon>Ephydroidea</taxon>
        <taxon>Drosophilidae</taxon>
        <taxon>Drosophila</taxon>
        <taxon>Sophophora</taxon>
    </lineage>
</organism>
<dbReference type="EMBL" id="AP029263">
    <property type="protein sequence ID" value="BFF89908.1"/>
    <property type="molecule type" value="Genomic_DNA"/>
</dbReference>
<dbReference type="EMBL" id="AP029263">
    <property type="protein sequence ID" value="BFF89907.1"/>
    <property type="molecule type" value="Genomic_DNA"/>
</dbReference>
<evidence type="ECO:0000259" key="3">
    <source>
        <dbReference type="Pfam" id="PF15995"/>
    </source>
</evidence>
<evidence type="ECO:0000256" key="1">
    <source>
        <dbReference type="SAM" id="MobiDB-lite"/>
    </source>
</evidence>
<dbReference type="Proteomes" id="UP001500889">
    <property type="component" value="Chromosome O"/>
</dbReference>
<dbReference type="PANTHER" id="PTHR41967">
    <property type="entry name" value="FI19406P1-RELATED"/>
    <property type="match status" value="1"/>
</dbReference>
<protein>
    <submittedName>
        <fullName evidence="4">Uncharacterized protein</fullName>
    </submittedName>
</protein>
<reference evidence="4 5" key="1">
    <citation type="submission" date="2024-02" db="EMBL/GenBank/DDBJ databases">
        <title>A chromosome-level genome assembly of Drosophila madeirensis, a fruit fly species endemic to Madeira island.</title>
        <authorList>
            <person name="Tomihara K."/>
            <person name="Llopart A."/>
            <person name="Yamamoto D."/>
        </authorList>
    </citation>
    <scope>NUCLEOTIDE SEQUENCE [LARGE SCALE GENOMIC DNA]</scope>
    <source>
        <strain evidence="4 5">RF1</strain>
    </source>
</reference>
<sequence length="692" mass="79780">MAMATWYTILSDFQLEALHELAYAIRDDAEVGSTVHTKICLTKLGLTPMIESGPLKKLIFLSRSSTLAFLYFLLEGHYKSCRLPLTYSEQILMSCIMFLDLDITFRELDRILPPGYEPSVKKQQAPQVCPRVGPRKEREVSKNKSPYFQKQPRPSSGGRGPNRFSCQHSSHVVSFPFWPVGEKPTYKVNDAECWFATYQFQPVKRMLLKVVSDIMDEYWEKLSVDEAIDADASLCRSHVESLRQEQLMKDELAVKARDRCLDLVDLAAREDVRLKKRVILLLDKDIEDSTLRWEKLKELQYTQVGLIRQQGIVRGARTVPTPVGPAKLKYMCQEGDIARLATSNTAAVQVITEKKRLRTVAGARVSDPEEEPCLAFATELELPKCPLPLEKSHRKSVTRFTKMDKDLEDPFIEQRSGLPCRFFEAATLHRPFVFHYQEISPDKPETQQTVMRRQVLRSLKDISEGTTASAESIRSSFNHRAQVVEAIVQCAQNMWFGSLEAHQRQWEQENNPPKPLGPNCTPDKTNPLYWVDDIKYFDPNNSKLMERLLHDAFRVLRRDPRLVFAAFPNSHTAVVVQEWVKRRYGKIYSHKEVELNAKKADQAFFDVISQQANAPSVQKKELIGDFNYSHVVKLVDTATKIRNDYYHNLNEKLLLETRTCWRAMRPQFLKSASLKSCFFAYLPSRHAELLRR</sequence>
<proteinExistence type="predicted"/>